<protein>
    <submittedName>
        <fullName evidence="1">Uncharacterized protein</fullName>
    </submittedName>
</protein>
<reference evidence="2" key="1">
    <citation type="journal article" date="2019" name="Int. J. Syst. Evol. Microbiol.">
        <title>The Global Catalogue of Microorganisms (GCM) 10K type strain sequencing project: providing services to taxonomists for standard genome sequencing and annotation.</title>
        <authorList>
            <consortium name="The Broad Institute Genomics Platform"/>
            <consortium name="The Broad Institute Genome Sequencing Center for Infectious Disease"/>
            <person name="Wu L."/>
            <person name="Ma J."/>
        </authorList>
    </citation>
    <scope>NUCLEOTIDE SEQUENCE [LARGE SCALE GENOMIC DNA]</scope>
    <source>
        <strain evidence="2">CCUG 58728</strain>
    </source>
</reference>
<dbReference type="Proteomes" id="UP001595901">
    <property type="component" value="Unassembled WGS sequence"/>
</dbReference>
<name>A0ABV8D0J5_9STRE</name>
<sequence>MILNEYKYPTALLVKTLTADALDGRLWTYQESPAYHIDQAAALAYDDTLSPLEKKETSDQVLFDLMARSFVE</sequence>
<evidence type="ECO:0000313" key="1">
    <source>
        <dbReference type="EMBL" id="MFC3932068.1"/>
    </source>
</evidence>
<gene>
    <name evidence="1" type="ORF">ACFOSE_04645</name>
</gene>
<dbReference type="RefSeq" id="WP_380431134.1">
    <property type="nucleotide sequence ID" value="NZ_JBHSAC010000041.1"/>
</dbReference>
<keyword evidence="2" id="KW-1185">Reference proteome</keyword>
<comment type="caution">
    <text evidence="1">The sequence shown here is derived from an EMBL/GenBank/DDBJ whole genome shotgun (WGS) entry which is preliminary data.</text>
</comment>
<organism evidence="1 2">
    <name type="scientific">Streptococcus dentapri</name>
    <dbReference type="NCBI Taxonomy" id="573564"/>
    <lineage>
        <taxon>Bacteria</taxon>
        <taxon>Bacillati</taxon>
        <taxon>Bacillota</taxon>
        <taxon>Bacilli</taxon>
        <taxon>Lactobacillales</taxon>
        <taxon>Streptococcaceae</taxon>
        <taxon>Streptococcus</taxon>
    </lineage>
</organism>
<proteinExistence type="predicted"/>
<accession>A0ABV8D0J5</accession>
<evidence type="ECO:0000313" key="2">
    <source>
        <dbReference type="Proteomes" id="UP001595901"/>
    </source>
</evidence>
<dbReference type="EMBL" id="JBHSAC010000041">
    <property type="protein sequence ID" value="MFC3932068.1"/>
    <property type="molecule type" value="Genomic_DNA"/>
</dbReference>